<dbReference type="RefSeq" id="WP_097143885.1">
    <property type="nucleotide sequence ID" value="NZ_OBEA01000001.1"/>
</dbReference>
<reference evidence="3 4" key="1">
    <citation type="submission" date="2017-09" db="EMBL/GenBank/DDBJ databases">
        <authorList>
            <person name="Ehlers B."/>
            <person name="Leendertz F.H."/>
        </authorList>
    </citation>
    <scope>NUCLEOTIDE SEQUENCE [LARGE SCALE GENOMIC DNA]</scope>
    <source>
        <strain evidence="3 4">CGMCC 1.12662</strain>
    </source>
</reference>
<gene>
    <name evidence="2" type="ORF">CVM39_15460</name>
    <name evidence="3" type="ORF">SAMN06297129_0063</name>
</gene>
<dbReference type="PROSITE" id="PS51318">
    <property type="entry name" value="TAT"/>
    <property type="match status" value="1"/>
</dbReference>
<evidence type="ECO:0000256" key="1">
    <source>
        <dbReference type="SAM" id="SignalP"/>
    </source>
</evidence>
<dbReference type="EMBL" id="OBEA01000001">
    <property type="protein sequence ID" value="SNY35666.1"/>
    <property type="molecule type" value="Genomic_DNA"/>
</dbReference>
<evidence type="ECO:0000313" key="2">
    <source>
        <dbReference type="EMBL" id="PJE27955.1"/>
    </source>
</evidence>
<evidence type="ECO:0000313" key="3">
    <source>
        <dbReference type="EMBL" id="SNY35666.1"/>
    </source>
</evidence>
<dbReference type="AlphaFoldDB" id="A0A285HLM1"/>
<accession>A0A285HLM1</accession>
<keyword evidence="1" id="KW-0732">Signal</keyword>
<reference evidence="2 5" key="2">
    <citation type="journal article" date="2018" name="Int. J. Syst. Evol. Microbiol.">
        <title>Pseudooceanicola lipolyticus sp. nov., a marine alphaproteobacterium, reclassification of Oceanicola flagellatus as Pseudooceanicola flagellatus comb. nov. and emended description of the genus Pseudooceanicola.</title>
        <authorList>
            <person name="Huang M.-M."/>
            <person name="Guo L.-L."/>
            <person name="Wu Y.-H."/>
            <person name="Lai Q.-L."/>
            <person name="Shao Z.-Z."/>
            <person name="Wang C.-S."/>
            <person name="Wu M."/>
            <person name="Xu X.-W."/>
        </authorList>
    </citation>
    <scope>NUCLEOTIDE SEQUENCE [LARGE SCALE GENOMIC DNA]</scope>
    <source>
        <strain evidence="2 5">Ar-45</strain>
    </source>
</reference>
<dbReference type="Proteomes" id="UP000231702">
    <property type="component" value="Unassembled WGS sequence"/>
</dbReference>
<proteinExistence type="predicted"/>
<sequence>MTRISIPMPNRLSRRAVLAGLGGLAATLMLPVPQARAISASAATALVDKVVKEINQVINSGRPEAQMIAQFETMLRRYADVPTIARSCLGPAAREVSSAQLAAYTDAFAGYVARKYGKRFREFLGSEIRVTGAKPYKDRYIVQTVFELRGQAPFDVDFLVTDRSGAMLFYEMVIEGVSMLATERAEIGAMLDAQRGDVSKLTAALRRAG</sequence>
<dbReference type="PANTHER" id="PTHR36573:SF1">
    <property type="entry name" value="INTERMEMBRANE PHOSPHOLIPID TRANSPORT SYSTEM BINDING PROTEIN MLAC"/>
    <property type="match status" value="1"/>
</dbReference>
<evidence type="ECO:0000313" key="4">
    <source>
        <dbReference type="Proteomes" id="UP000231655"/>
    </source>
</evidence>
<dbReference type="OrthoDB" id="7839352at2"/>
<evidence type="ECO:0000313" key="5">
    <source>
        <dbReference type="Proteomes" id="UP000231702"/>
    </source>
</evidence>
<name>A0A285HLM1_9RHOB</name>
<dbReference type="InterPro" id="IPR006311">
    <property type="entry name" value="TAT_signal"/>
</dbReference>
<organism evidence="3 4">
    <name type="scientific">Pseudooceanicola antarcticus</name>
    <dbReference type="NCBI Taxonomy" id="1247613"/>
    <lineage>
        <taxon>Bacteria</taxon>
        <taxon>Pseudomonadati</taxon>
        <taxon>Pseudomonadota</taxon>
        <taxon>Alphaproteobacteria</taxon>
        <taxon>Rhodobacterales</taxon>
        <taxon>Paracoccaceae</taxon>
        <taxon>Pseudooceanicola</taxon>
    </lineage>
</organism>
<dbReference type="Gene3D" id="3.10.450.710">
    <property type="entry name" value="Tgt2/MlaC"/>
    <property type="match status" value="1"/>
</dbReference>
<dbReference type="Pfam" id="PF05494">
    <property type="entry name" value="MlaC"/>
    <property type="match status" value="1"/>
</dbReference>
<dbReference type="InterPro" id="IPR042245">
    <property type="entry name" value="Tgt2/MlaC_sf"/>
</dbReference>
<dbReference type="EMBL" id="PGTD01000017">
    <property type="protein sequence ID" value="PJE27955.1"/>
    <property type="molecule type" value="Genomic_DNA"/>
</dbReference>
<keyword evidence="5" id="KW-1185">Reference proteome</keyword>
<dbReference type="Proteomes" id="UP000231655">
    <property type="component" value="Unassembled WGS sequence"/>
</dbReference>
<feature type="chain" id="PRO_5012040959" evidence="1">
    <location>
        <begin position="20"/>
        <end position="209"/>
    </location>
</feature>
<dbReference type="PANTHER" id="PTHR36573">
    <property type="entry name" value="INTERMEMBRANE PHOSPHOLIPID TRANSPORT SYSTEM BINDING PROTEIN MLAC"/>
    <property type="match status" value="1"/>
</dbReference>
<protein>
    <submittedName>
        <fullName evidence="2">ABC transporter</fullName>
    </submittedName>
    <submittedName>
        <fullName evidence="3">Phospholipid transport system substrate-binding protein</fullName>
    </submittedName>
</protein>
<dbReference type="InterPro" id="IPR008869">
    <property type="entry name" value="MlaC/ttg2D"/>
</dbReference>
<feature type="signal peptide" evidence="1">
    <location>
        <begin position="1"/>
        <end position="19"/>
    </location>
</feature>